<dbReference type="GO" id="GO:0016413">
    <property type="term" value="F:O-acetyltransferase activity"/>
    <property type="evidence" value="ECO:0007669"/>
    <property type="project" value="InterPro"/>
</dbReference>
<evidence type="ECO:0000256" key="1">
    <source>
        <dbReference type="ARBA" id="ARBA00007727"/>
    </source>
</evidence>
<name>A0A061B8M4_RHOTO</name>
<dbReference type="InterPro" id="IPR029962">
    <property type="entry name" value="TBL"/>
</dbReference>
<dbReference type="EMBL" id="LK052947">
    <property type="protein sequence ID" value="CDR46269.1"/>
    <property type="molecule type" value="Genomic_DNA"/>
</dbReference>
<gene>
    <name evidence="3" type="ORF">RHTO0S_12e02256g</name>
</gene>
<feature type="domain" description="Trichome birefringence-like C-terminal" evidence="2">
    <location>
        <begin position="296"/>
        <end position="366"/>
    </location>
</feature>
<feature type="domain" description="Trichome birefringence-like C-terminal" evidence="2">
    <location>
        <begin position="125"/>
        <end position="248"/>
    </location>
</feature>
<reference evidence="3" key="1">
    <citation type="journal article" date="2014" name="Genome Announc.">
        <title>Draft genome sequence of Rhodosporidium toruloides CECT1137, an oleaginous yeast of biotechnological interest.</title>
        <authorList>
            <person name="Morin N."/>
            <person name="Calcas X."/>
            <person name="Devillers H."/>
            <person name="Durrens P."/>
            <person name="Sherman D.J."/>
            <person name="Nicaud J.-M."/>
            <person name="Neuveglise C."/>
        </authorList>
    </citation>
    <scope>NUCLEOTIDE SEQUENCE</scope>
    <source>
        <strain evidence="3">CECT1137</strain>
    </source>
</reference>
<dbReference type="PANTHER" id="PTHR32285">
    <property type="entry name" value="PROTEIN TRICHOME BIREFRINGENCE-LIKE 9-RELATED"/>
    <property type="match status" value="1"/>
</dbReference>
<dbReference type="OrthoDB" id="630188at2759"/>
<dbReference type="Pfam" id="PF13839">
    <property type="entry name" value="PC-Esterase"/>
    <property type="match status" value="2"/>
</dbReference>
<dbReference type="InterPro" id="IPR026057">
    <property type="entry name" value="TBL_C"/>
</dbReference>
<evidence type="ECO:0000259" key="2">
    <source>
        <dbReference type="Pfam" id="PF13839"/>
    </source>
</evidence>
<accession>A0A061B8M4</accession>
<comment type="similarity">
    <text evidence="1">Belongs to the PC-esterase family. TBL subfamily.</text>
</comment>
<dbReference type="PANTHER" id="PTHR32285:SF48">
    <property type="entry name" value="PROTEIN TRICHOME BIREFRINGENCE-LIKE 19"/>
    <property type="match status" value="1"/>
</dbReference>
<protein>
    <submittedName>
        <fullName evidence="3">RHTO0S12e02256g1_1</fullName>
    </submittedName>
</protein>
<organism evidence="3">
    <name type="scientific">Rhodotorula toruloides</name>
    <name type="common">Yeast</name>
    <name type="synonym">Rhodosporidium toruloides</name>
    <dbReference type="NCBI Taxonomy" id="5286"/>
    <lineage>
        <taxon>Eukaryota</taxon>
        <taxon>Fungi</taxon>
        <taxon>Dikarya</taxon>
        <taxon>Basidiomycota</taxon>
        <taxon>Pucciniomycotina</taxon>
        <taxon>Microbotryomycetes</taxon>
        <taxon>Sporidiobolales</taxon>
        <taxon>Sporidiobolaceae</taxon>
        <taxon>Rhodotorula</taxon>
    </lineage>
</organism>
<evidence type="ECO:0000313" key="3">
    <source>
        <dbReference type="EMBL" id="CDR46269.1"/>
    </source>
</evidence>
<proteinExistence type="inferred from homology"/>
<dbReference type="AlphaFoldDB" id="A0A061B8M4"/>
<sequence length="371" mass="43017">MTGYPYTALSPLQRRRRQWYWLFAVAVILLFFSAATYSDALPDLPTLSTFSRLRYCRNDEIAEGSWVPAPVDGRTWARLKVSAGYTCHDNRHALMCFTSEPSELPRLAAANSWRWQPRDCQLHSFDAAAFVRRLSRNTRQGKKGSGILFVGDSLQLQHSQSFECLMGDHIERDFLSDYEVGNFSLEDGAGQIGFVRTDYLLQPEGWKLLMPDEEEPADIGRFVRKWTHMVEDKEFVVVNTGAHWGDHAPPTLARYERMTKEIISFIDRYPHITLIVRSSVPGHNDCSRYSAPLIHDDPEMHNSYNWQGFDLYNDIWRKTLEQHPKHIFLDVGATRLRPDGHRMPDKDCLHYCLPGPVDWWNRLLYHVIMGL</sequence>